<dbReference type="InterPro" id="IPR011009">
    <property type="entry name" value="Kinase-like_dom_sf"/>
</dbReference>
<evidence type="ECO:0000259" key="3">
    <source>
        <dbReference type="PROSITE" id="PS50011"/>
    </source>
</evidence>
<dbReference type="GO" id="GO:0007169">
    <property type="term" value="P:cell surface receptor protein tyrosine kinase signaling pathway"/>
    <property type="evidence" value="ECO:0007669"/>
    <property type="project" value="TreeGrafter"/>
</dbReference>
<proteinExistence type="predicted"/>
<dbReference type="InterPro" id="IPR001245">
    <property type="entry name" value="Ser-Thr/Tyr_kinase_cat_dom"/>
</dbReference>
<gene>
    <name evidence="4" type="ORF">HNY73_003323</name>
</gene>
<sequence length="330" mass="37691">MTAPFVLILVILIICLVQWGNYHRGCPDDGNSSWFLLCPQLQRNGQGRDIIPLNPIQMTPNPNSSKDSHTDSTIAKLIEAPDIEEEVSEYENHTSDEIESESSDNDFDTGIQQINFKEPLHIAREKISYVETLAEETSGRVFLCTADYLTPDEPTTLVIVKSVNIKKVGDIKVKFEREANRLATLEHENLIKFLGVSGDSENLMMIFEYMEYDLNNFLRARSPHHERAEIPINKYPELKVPDLIHISCQIAAGMDYLASQHFVLKDLETRNCLVGDQLVVKIGHFRIARDVNRTDNCQGGKYNMLPIRWMPPESVRRSSKQEFMLIIVLM</sequence>
<feature type="chain" id="PRO_5035786863" evidence="2">
    <location>
        <begin position="20"/>
        <end position="330"/>
    </location>
</feature>
<dbReference type="GO" id="GO:0010976">
    <property type="term" value="P:positive regulation of neuron projection development"/>
    <property type="evidence" value="ECO:0007669"/>
    <property type="project" value="TreeGrafter"/>
</dbReference>
<dbReference type="GO" id="GO:0030424">
    <property type="term" value="C:axon"/>
    <property type="evidence" value="ECO:0007669"/>
    <property type="project" value="TreeGrafter"/>
</dbReference>
<evidence type="ECO:0000256" key="1">
    <source>
        <dbReference type="SAM" id="MobiDB-lite"/>
    </source>
</evidence>
<dbReference type="GO" id="GO:0043121">
    <property type="term" value="F:neurotrophin binding"/>
    <property type="evidence" value="ECO:0007669"/>
    <property type="project" value="TreeGrafter"/>
</dbReference>
<feature type="region of interest" description="Disordered" evidence="1">
    <location>
        <begin position="85"/>
        <end position="109"/>
    </location>
</feature>
<dbReference type="GO" id="GO:0043235">
    <property type="term" value="C:receptor complex"/>
    <property type="evidence" value="ECO:0007669"/>
    <property type="project" value="TreeGrafter"/>
</dbReference>
<dbReference type="GO" id="GO:0051897">
    <property type="term" value="P:positive regulation of phosphatidylinositol 3-kinase/protein kinase B signal transduction"/>
    <property type="evidence" value="ECO:0007669"/>
    <property type="project" value="TreeGrafter"/>
</dbReference>
<dbReference type="PANTHER" id="PTHR24416:SF614">
    <property type="entry name" value="PROTEIN KINASE DOMAIN-CONTAINING PROTEIN"/>
    <property type="match status" value="1"/>
</dbReference>
<dbReference type="GO" id="GO:0005886">
    <property type="term" value="C:plasma membrane"/>
    <property type="evidence" value="ECO:0007669"/>
    <property type="project" value="TreeGrafter"/>
</dbReference>
<dbReference type="GO" id="GO:0004714">
    <property type="term" value="F:transmembrane receptor protein tyrosine kinase activity"/>
    <property type="evidence" value="ECO:0007669"/>
    <property type="project" value="TreeGrafter"/>
</dbReference>
<evidence type="ECO:0000256" key="2">
    <source>
        <dbReference type="SAM" id="SignalP"/>
    </source>
</evidence>
<dbReference type="GO" id="GO:0005524">
    <property type="term" value="F:ATP binding"/>
    <property type="evidence" value="ECO:0007669"/>
    <property type="project" value="InterPro"/>
</dbReference>
<dbReference type="InterPro" id="IPR050122">
    <property type="entry name" value="RTK"/>
</dbReference>
<dbReference type="SUPFAM" id="SSF56112">
    <property type="entry name" value="Protein kinase-like (PK-like)"/>
    <property type="match status" value="1"/>
</dbReference>
<name>A0A8T0G0X2_ARGBR</name>
<keyword evidence="2" id="KW-0732">Signal</keyword>
<dbReference type="GO" id="GO:1990090">
    <property type="term" value="P:cellular response to nerve growth factor stimulus"/>
    <property type="evidence" value="ECO:0007669"/>
    <property type="project" value="TreeGrafter"/>
</dbReference>
<evidence type="ECO:0000313" key="5">
    <source>
        <dbReference type="Proteomes" id="UP000807504"/>
    </source>
</evidence>
<reference evidence="4" key="1">
    <citation type="journal article" date="2020" name="bioRxiv">
        <title>Chromosome-level reference genome of the European wasp spider Argiope bruennichi: a resource for studies on range expansion and evolutionary adaptation.</title>
        <authorList>
            <person name="Sheffer M.M."/>
            <person name="Hoppe A."/>
            <person name="Krehenwinkel H."/>
            <person name="Uhl G."/>
            <person name="Kuss A.W."/>
            <person name="Jensen L."/>
            <person name="Jensen C."/>
            <person name="Gillespie R.G."/>
            <person name="Hoff K.J."/>
            <person name="Prost S."/>
        </authorList>
    </citation>
    <scope>NUCLEOTIDE SEQUENCE</scope>
</reference>
<reference evidence="4" key="2">
    <citation type="submission" date="2020-06" db="EMBL/GenBank/DDBJ databases">
        <authorList>
            <person name="Sheffer M."/>
        </authorList>
    </citation>
    <scope>NUCLEOTIDE SEQUENCE</scope>
</reference>
<dbReference type="Gene3D" id="3.30.200.20">
    <property type="entry name" value="Phosphorylase Kinase, domain 1"/>
    <property type="match status" value="1"/>
</dbReference>
<dbReference type="PROSITE" id="PS50011">
    <property type="entry name" value="PROTEIN_KINASE_DOM"/>
    <property type="match status" value="1"/>
</dbReference>
<dbReference type="InterPro" id="IPR000719">
    <property type="entry name" value="Prot_kinase_dom"/>
</dbReference>
<dbReference type="Pfam" id="PF07714">
    <property type="entry name" value="PK_Tyr_Ser-Thr"/>
    <property type="match status" value="1"/>
</dbReference>
<keyword evidence="4" id="KW-0675">Receptor</keyword>
<feature type="domain" description="Protein kinase" evidence="3">
    <location>
        <begin position="127"/>
        <end position="330"/>
    </location>
</feature>
<dbReference type="PANTHER" id="PTHR24416">
    <property type="entry name" value="TYROSINE-PROTEIN KINASE RECEPTOR"/>
    <property type="match status" value="1"/>
</dbReference>
<protein>
    <submittedName>
        <fullName evidence="4">NT-3 growth factor receptor like protein</fullName>
    </submittedName>
</protein>
<dbReference type="AlphaFoldDB" id="A0A8T0G0X2"/>
<accession>A0A8T0G0X2</accession>
<feature type="compositionally biased region" description="Acidic residues" evidence="1">
    <location>
        <begin position="97"/>
        <end position="107"/>
    </location>
</feature>
<comment type="caution">
    <text evidence="4">The sequence shown here is derived from an EMBL/GenBank/DDBJ whole genome shotgun (WGS) entry which is preliminary data.</text>
</comment>
<dbReference type="EMBL" id="JABXBU010000002">
    <property type="protein sequence ID" value="KAF8795479.1"/>
    <property type="molecule type" value="Genomic_DNA"/>
</dbReference>
<dbReference type="Proteomes" id="UP000807504">
    <property type="component" value="Unassembled WGS sequence"/>
</dbReference>
<evidence type="ECO:0000313" key="4">
    <source>
        <dbReference type="EMBL" id="KAF8795479.1"/>
    </source>
</evidence>
<dbReference type="GO" id="GO:0005030">
    <property type="term" value="F:neurotrophin receptor activity"/>
    <property type="evidence" value="ECO:0007669"/>
    <property type="project" value="TreeGrafter"/>
</dbReference>
<dbReference type="Gene3D" id="1.10.510.10">
    <property type="entry name" value="Transferase(Phosphotransferase) domain 1"/>
    <property type="match status" value="1"/>
</dbReference>
<organism evidence="4 5">
    <name type="scientific">Argiope bruennichi</name>
    <name type="common">Wasp spider</name>
    <name type="synonym">Aranea bruennichi</name>
    <dbReference type="NCBI Taxonomy" id="94029"/>
    <lineage>
        <taxon>Eukaryota</taxon>
        <taxon>Metazoa</taxon>
        <taxon>Ecdysozoa</taxon>
        <taxon>Arthropoda</taxon>
        <taxon>Chelicerata</taxon>
        <taxon>Arachnida</taxon>
        <taxon>Araneae</taxon>
        <taxon>Araneomorphae</taxon>
        <taxon>Entelegynae</taxon>
        <taxon>Araneoidea</taxon>
        <taxon>Araneidae</taxon>
        <taxon>Argiope</taxon>
    </lineage>
</organism>
<feature type="signal peptide" evidence="2">
    <location>
        <begin position="1"/>
        <end position="19"/>
    </location>
</feature>
<keyword evidence="5" id="KW-1185">Reference proteome</keyword>